<comment type="caution">
    <text evidence="1">The sequence shown here is derived from an EMBL/GenBank/DDBJ whole genome shotgun (WGS) entry which is preliminary data.</text>
</comment>
<gene>
    <name evidence="1" type="ORF">WG66_7931</name>
</gene>
<evidence type="ECO:0000313" key="2">
    <source>
        <dbReference type="Proteomes" id="UP000054988"/>
    </source>
</evidence>
<reference evidence="1 2" key="1">
    <citation type="submission" date="2015-12" db="EMBL/GenBank/DDBJ databases">
        <title>Draft genome sequence of Moniliophthora roreri, the causal agent of frosty pod rot of cacao.</title>
        <authorList>
            <person name="Aime M.C."/>
            <person name="Diaz-Valderrama J.R."/>
            <person name="Kijpornyongpan T."/>
            <person name="Phillips-Mora W."/>
        </authorList>
    </citation>
    <scope>NUCLEOTIDE SEQUENCE [LARGE SCALE GENOMIC DNA]</scope>
    <source>
        <strain evidence="1 2">MCA 2952</strain>
    </source>
</reference>
<dbReference type="EMBL" id="LATX01001673">
    <property type="protein sequence ID" value="KTB39492.1"/>
    <property type="molecule type" value="Genomic_DNA"/>
</dbReference>
<accession>A0A0W0FT76</accession>
<name>A0A0W0FT76_MONRR</name>
<dbReference type="Proteomes" id="UP000054988">
    <property type="component" value="Unassembled WGS sequence"/>
</dbReference>
<sequence>MVTDQESHPSAYTPEALSTLSQCPNLEQLEVDCIGSEPTTETTLQVTAPITLPKVHTLSIICDRDSGEDDFVFAFEFLTLPSLSSIALGSGDDSSWEGISWGERQEEIQRFLLRSQCNITSLRMKAPGVDDHQTILFLLLLPSLETLYLHDQELEYYYYDNDDSKDRCGRNKVVTPLFLQQLIVKDSHSSGSSHFLPRLSDMTLVVHSDGLDVESLCDAVISRWNIDADIGVCSLQSVMIEVVGDGACLEKLLALEKLGTAGRRITISHVKPPM</sequence>
<proteinExistence type="predicted"/>
<dbReference type="AlphaFoldDB" id="A0A0W0FT76"/>
<evidence type="ECO:0000313" key="1">
    <source>
        <dbReference type="EMBL" id="KTB39492.1"/>
    </source>
</evidence>
<protein>
    <submittedName>
        <fullName evidence="1">Uncharacterized protein</fullName>
    </submittedName>
</protein>
<organism evidence="1 2">
    <name type="scientific">Moniliophthora roreri</name>
    <name type="common">Frosty pod rot fungus</name>
    <name type="synonym">Monilia roreri</name>
    <dbReference type="NCBI Taxonomy" id="221103"/>
    <lineage>
        <taxon>Eukaryota</taxon>
        <taxon>Fungi</taxon>
        <taxon>Dikarya</taxon>
        <taxon>Basidiomycota</taxon>
        <taxon>Agaricomycotina</taxon>
        <taxon>Agaricomycetes</taxon>
        <taxon>Agaricomycetidae</taxon>
        <taxon>Agaricales</taxon>
        <taxon>Marasmiineae</taxon>
        <taxon>Marasmiaceae</taxon>
        <taxon>Moniliophthora</taxon>
    </lineage>
</organism>